<dbReference type="Proteomes" id="UP000249066">
    <property type="component" value="Unassembled WGS sequence"/>
</dbReference>
<dbReference type="EMBL" id="QFNN01000009">
    <property type="protein sequence ID" value="PZO91457.1"/>
    <property type="molecule type" value="Genomic_DNA"/>
</dbReference>
<feature type="region of interest" description="Disordered" evidence="1">
    <location>
        <begin position="21"/>
        <end position="85"/>
    </location>
</feature>
<proteinExistence type="predicted"/>
<organism evidence="3 4">
    <name type="scientific">Sphingomonas sanxanigenens</name>
    <dbReference type="NCBI Taxonomy" id="397260"/>
    <lineage>
        <taxon>Bacteria</taxon>
        <taxon>Pseudomonadati</taxon>
        <taxon>Pseudomonadota</taxon>
        <taxon>Alphaproteobacteria</taxon>
        <taxon>Sphingomonadales</taxon>
        <taxon>Sphingomonadaceae</taxon>
        <taxon>Sphingomonas</taxon>
    </lineage>
</organism>
<evidence type="ECO:0000256" key="1">
    <source>
        <dbReference type="SAM" id="MobiDB-lite"/>
    </source>
</evidence>
<evidence type="ECO:0000313" key="3">
    <source>
        <dbReference type="EMBL" id="PZO91457.1"/>
    </source>
</evidence>
<reference evidence="3 4" key="1">
    <citation type="submission" date="2017-08" db="EMBL/GenBank/DDBJ databases">
        <title>Infants hospitalized years apart are colonized by the same room-sourced microbial strains.</title>
        <authorList>
            <person name="Brooks B."/>
            <person name="Olm M.R."/>
            <person name="Firek B.A."/>
            <person name="Baker R."/>
            <person name="Thomas B.C."/>
            <person name="Morowitz M.J."/>
            <person name="Banfield J.F."/>
        </authorList>
    </citation>
    <scope>NUCLEOTIDE SEQUENCE [LARGE SCALE GENOMIC DNA]</scope>
    <source>
        <strain evidence="3">S2_018_000_R2_101</strain>
    </source>
</reference>
<feature type="compositionally biased region" description="Low complexity" evidence="1">
    <location>
        <begin position="21"/>
        <end position="45"/>
    </location>
</feature>
<evidence type="ECO:0000313" key="4">
    <source>
        <dbReference type="Proteomes" id="UP000249066"/>
    </source>
</evidence>
<comment type="caution">
    <text evidence="3">The sequence shown here is derived from an EMBL/GenBank/DDBJ whole genome shotgun (WGS) entry which is preliminary data.</text>
</comment>
<feature type="chain" id="PRO_5015992232" description="Fe-S oxidoreductase" evidence="2">
    <location>
        <begin position="21"/>
        <end position="85"/>
    </location>
</feature>
<gene>
    <name evidence="3" type="ORF">DI623_03270</name>
</gene>
<keyword evidence="2" id="KW-0732">Signal</keyword>
<evidence type="ECO:0008006" key="5">
    <source>
        <dbReference type="Google" id="ProtNLM"/>
    </source>
</evidence>
<evidence type="ECO:0000256" key="2">
    <source>
        <dbReference type="SAM" id="SignalP"/>
    </source>
</evidence>
<name>A0A2W5AE78_9SPHN</name>
<dbReference type="AlphaFoldDB" id="A0A2W5AE78"/>
<feature type="signal peptide" evidence="2">
    <location>
        <begin position="1"/>
        <end position="20"/>
    </location>
</feature>
<protein>
    <recommendedName>
        <fullName evidence="5">Fe-S oxidoreductase</fullName>
    </recommendedName>
</protein>
<accession>A0A2W5AE78</accession>
<sequence>MKIVMFAAALTLGAPAIAQTAPEPAAAPDAAAAPAAAAAPTMGAPVSNPAPAPQAEYPWCSKTVTDGCKQRGAGADTPRPHKKSK</sequence>